<keyword evidence="1" id="KW-0812">Transmembrane</keyword>
<reference evidence="2 3" key="1">
    <citation type="journal article" date="2015" name="PLoS ONE">
        <title>A universal mariner transposon system for forward genetic studies in the genus clostridium.</title>
        <authorList>
            <person name="Zhang Y."/>
            <person name="Grosse-Honebrink A."/>
            <person name="Minton N.P."/>
        </authorList>
    </citation>
    <scope>NUCLEOTIDE SEQUENCE [LARGE SCALE GENOMIC DNA]</scope>
    <source>
        <strain evidence="2 3">NCIMB 10696</strain>
    </source>
</reference>
<dbReference type="KEGG" id="cld:CLSPO_c11870"/>
<evidence type="ECO:0000313" key="3">
    <source>
        <dbReference type="Proteomes" id="UP000033052"/>
    </source>
</evidence>
<sequence length="101" mass="10996">MANLYGVPKKRVDEVLEMLRLTFLIISFVGSRIVGAITLGLGNNREGLDMFINNIKVYGSIILPLLSFSTVMSFIAVLINNSGVMIGFGIGIDVIMMIIDS</sequence>
<organism evidence="2 3">
    <name type="scientific">Clostridium sporogenes</name>
    <dbReference type="NCBI Taxonomy" id="1509"/>
    <lineage>
        <taxon>Bacteria</taxon>
        <taxon>Bacillati</taxon>
        <taxon>Bacillota</taxon>
        <taxon>Clostridia</taxon>
        <taxon>Eubacteriales</taxon>
        <taxon>Clostridiaceae</taxon>
        <taxon>Clostridium</taxon>
    </lineage>
</organism>
<accession>A0A7U4JMK2</accession>
<dbReference type="AlphaFoldDB" id="A0A7U4JMK2"/>
<feature type="transmembrane region" description="Helical" evidence="1">
    <location>
        <begin position="61"/>
        <end position="79"/>
    </location>
</feature>
<name>A0A7U4JMK2_CLOSG</name>
<dbReference type="Proteomes" id="UP000033052">
    <property type="component" value="Chromosome"/>
</dbReference>
<dbReference type="EMBL" id="CP009225">
    <property type="protein sequence ID" value="AKC61907.1"/>
    <property type="molecule type" value="Genomic_DNA"/>
</dbReference>
<keyword evidence="1" id="KW-0472">Membrane</keyword>
<evidence type="ECO:0000256" key="1">
    <source>
        <dbReference type="SAM" id="Phobius"/>
    </source>
</evidence>
<proteinExistence type="predicted"/>
<feature type="transmembrane region" description="Helical" evidence="1">
    <location>
        <begin position="21"/>
        <end position="41"/>
    </location>
</feature>
<keyword evidence="1" id="KW-1133">Transmembrane helix</keyword>
<protein>
    <submittedName>
        <fullName evidence="2">Uncharacterized protein</fullName>
    </submittedName>
</protein>
<evidence type="ECO:0000313" key="2">
    <source>
        <dbReference type="EMBL" id="AKC61907.1"/>
    </source>
</evidence>
<gene>
    <name evidence="2" type="ORF">CLSPO_c11870</name>
</gene>